<reference evidence="3" key="1">
    <citation type="submission" date="2025-08" db="UniProtKB">
        <authorList>
            <consortium name="RefSeq"/>
        </authorList>
    </citation>
    <scope>IDENTIFICATION</scope>
    <source>
        <tissue evidence="3">Etiolated seedlings</tissue>
    </source>
</reference>
<dbReference type="Proteomes" id="UP000087171">
    <property type="component" value="Unplaced"/>
</dbReference>
<dbReference type="PANTHER" id="PTHR15503">
    <property type="entry name" value="LDOC1 RELATED"/>
    <property type="match status" value="1"/>
</dbReference>
<dbReference type="KEGG" id="cam:101500424"/>
<evidence type="ECO:0000313" key="2">
    <source>
        <dbReference type="Proteomes" id="UP000087171"/>
    </source>
</evidence>
<dbReference type="RefSeq" id="XP_004515301.1">
    <property type="nucleotide sequence ID" value="XM_004515244.1"/>
</dbReference>
<dbReference type="PANTHER" id="PTHR15503:SF45">
    <property type="entry name" value="RNA-DIRECTED DNA POLYMERASE HOMOLOG"/>
    <property type="match status" value="1"/>
</dbReference>
<dbReference type="InterPro" id="IPR043502">
    <property type="entry name" value="DNA/RNA_pol_sf"/>
</dbReference>
<dbReference type="PaxDb" id="3827-XP_004515301.1"/>
<dbReference type="GeneID" id="101500424"/>
<keyword evidence="2" id="KW-1185">Reference proteome</keyword>
<feature type="region of interest" description="Disordered" evidence="1">
    <location>
        <begin position="16"/>
        <end position="37"/>
    </location>
</feature>
<proteinExistence type="predicted"/>
<dbReference type="SUPFAM" id="SSF56672">
    <property type="entry name" value="DNA/RNA polymerases"/>
    <property type="match status" value="1"/>
</dbReference>
<sequence length="232" mass="25967">MAKEYMCDLKAGSGVGGEMQKGGDHETGLPEQRHDGHRITGCPERTRIYVMPVRNQTILQKIVDNKDIVNYKDVACPIARGPVYHISGEEAPSSSELILGMDWLSSNYFMIDCAQRNVIFIDPDTLKFLSTNRLRFSHKGGVQKNVFLNSINLTPEVVVDENPMVKDFSEVFPPNVLGLPPVYNVKFSINFISGTGSISISPYKMAPLELLELKNQLEYLMSKKFIRPSVSP</sequence>
<evidence type="ECO:0000256" key="1">
    <source>
        <dbReference type="SAM" id="MobiDB-lite"/>
    </source>
</evidence>
<feature type="compositionally biased region" description="Basic and acidic residues" evidence="1">
    <location>
        <begin position="21"/>
        <end position="37"/>
    </location>
</feature>
<accession>A0A1S2Z586</accession>
<dbReference type="Pfam" id="PF08284">
    <property type="entry name" value="RVP_2"/>
    <property type="match status" value="1"/>
</dbReference>
<dbReference type="OrthoDB" id="1424108at2759"/>
<evidence type="ECO:0000313" key="3">
    <source>
        <dbReference type="RefSeq" id="XP_004515301.1"/>
    </source>
</evidence>
<name>A0A1S2Z586_CICAR</name>
<dbReference type="InterPro" id="IPR032567">
    <property type="entry name" value="RTL1-rel"/>
</dbReference>
<organism evidence="2 3">
    <name type="scientific">Cicer arietinum</name>
    <name type="common">Chickpea</name>
    <name type="synonym">Garbanzo</name>
    <dbReference type="NCBI Taxonomy" id="3827"/>
    <lineage>
        <taxon>Eukaryota</taxon>
        <taxon>Viridiplantae</taxon>
        <taxon>Streptophyta</taxon>
        <taxon>Embryophyta</taxon>
        <taxon>Tracheophyta</taxon>
        <taxon>Spermatophyta</taxon>
        <taxon>Magnoliopsida</taxon>
        <taxon>eudicotyledons</taxon>
        <taxon>Gunneridae</taxon>
        <taxon>Pentapetalae</taxon>
        <taxon>rosids</taxon>
        <taxon>fabids</taxon>
        <taxon>Fabales</taxon>
        <taxon>Fabaceae</taxon>
        <taxon>Papilionoideae</taxon>
        <taxon>50 kb inversion clade</taxon>
        <taxon>NPAAA clade</taxon>
        <taxon>Hologalegina</taxon>
        <taxon>IRL clade</taxon>
        <taxon>Cicereae</taxon>
        <taxon>Cicer</taxon>
    </lineage>
</organism>
<gene>
    <name evidence="3" type="primary">LOC101500424</name>
</gene>
<dbReference type="AlphaFoldDB" id="A0A1S2Z586"/>
<protein>
    <submittedName>
        <fullName evidence="3">Uncharacterized protein LOC101500424</fullName>
    </submittedName>
</protein>
<dbReference type="eggNOG" id="KOG0017">
    <property type="taxonomic scope" value="Eukaryota"/>
</dbReference>